<proteinExistence type="predicted"/>
<comment type="caution">
    <text evidence="1">The sequence shown here is derived from an EMBL/GenBank/DDBJ whole genome shotgun (WGS) entry which is preliminary data.</text>
</comment>
<accession>A0A0G0SY08</accession>
<reference evidence="1 2" key="1">
    <citation type="journal article" date="2015" name="Nature">
        <title>rRNA introns, odd ribosomes, and small enigmatic genomes across a large radiation of phyla.</title>
        <authorList>
            <person name="Brown C.T."/>
            <person name="Hug L.A."/>
            <person name="Thomas B.C."/>
            <person name="Sharon I."/>
            <person name="Castelle C.J."/>
            <person name="Singh A."/>
            <person name="Wilkins M.J."/>
            <person name="Williams K.H."/>
            <person name="Banfield J.F."/>
        </authorList>
    </citation>
    <scope>NUCLEOTIDE SEQUENCE [LARGE SCALE GENOMIC DNA]</scope>
</reference>
<dbReference type="AlphaFoldDB" id="A0A0G0SY08"/>
<sequence>MAKVLGFSFGSNEIQTVCLSGTKASPIYENRKRILLPESIELREVSAWAETQLGLLLDEFQPEALSYKLTRGANSVKEISRVYFTIGILNLIATRRRLAINHHNSPLSPRRLGLSRGADIRSHITSLIGDHPPYWDNHAKDAAIVAFLGLA</sequence>
<organism evidence="1 2">
    <name type="scientific">Candidatus Gottesmanbacteria bacterium GW2011_GWC2_39_8</name>
    <dbReference type="NCBI Taxonomy" id="1618450"/>
    <lineage>
        <taxon>Bacteria</taxon>
        <taxon>Candidatus Gottesmaniibacteriota</taxon>
    </lineage>
</organism>
<protein>
    <submittedName>
        <fullName evidence="1">Uncharacterized protein</fullName>
    </submittedName>
</protein>
<dbReference type="Proteomes" id="UP000034539">
    <property type="component" value="Unassembled WGS sequence"/>
</dbReference>
<evidence type="ECO:0000313" key="1">
    <source>
        <dbReference type="EMBL" id="KKR30502.1"/>
    </source>
</evidence>
<gene>
    <name evidence="1" type="ORF">UT63_C0097G0003</name>
</gene>
<evidence type="ECO:0000313" key="2">
    <source>
        <dbReference type="Proteomes" id="UP000034539"/>
    </source>
</evidence>
<dbReference type="EMBL" id="LBXN01000097">
    <property type="protein sequence ID" value="KKR30502.1"/>
    <property type="molecule type" value="Genomic_DNA"/>
</dbReference>
<name>A0A0G0SY08_9BACT</name>